<accession>A0ACC1D8D6</accession>
<protein>
    <submittedName>
        <fullName evidence="1">Uncharacterized protein</fullName>
    </submittedName>
</protein>
<name>A0ACC1D8D6_9NEOP</name>
<keyword evidence="2" id="KW-1185">Reference proteome</keyword>
<evidence type="ECO:0000313" key="2">
    <source>
        <dbReference type="Proteomes" id="UP000824533"/>
    </source>
</evidence>
<evidence type="ECO:0000313" key="1">
    <source>
        <dbReference type="EMBL" id="KAJ0180229.1"/>
    </source>
</evidence>
<organism evidence="1 2">
    <name type="scientific">Dendrolimus kikuchii</name>
    <dbReference type="NCBI Taxonomy" id="765133"/>
    <lineage>
        <taxon>Eukaryota</taxon>
        <taxon>Metazoa</taxon>
        <taxon>Ecdysozoa</taxon>
        <taxon>Arthropoda</taxon>
        <taxon>Hexapoda</taxon>
        <taxon>Insecta</taxon>
        <taxon>Pterygota</taxon>
        <taxon>Neoptera</taxon>
        <taxon>Endopterygota</taxon>
        <taxon>Lepidoptera</taxon>
        <taxon>Glossata</taxon>
        <taxon>Ditrysia</taxon>
        <taxon>Bombycoidea</taxon>
        <taxon>Lasiocampidae</taxon>
        <taxon>Dendrolimus</taxon>
    </lineage>
</organism>
<gene>
    <name evidence="1" type="ORF">K1T71_003633</name>
</gene>
<dbReference type="EMBL" id="CM034392">
    <property type="protein sequence ID" value="KAJ0180229.1"/>
    <property type="molecule type" value="Genomic_DNA"/>
</dbReference>
<sequence>MKSLNPFIDGNDNLRVGGRLEKASLSEGQKHPLLLPKKSNLTDLVITDAHSKTLHGGPQLMLAYLRSRYCILGAKDLVKRHVRTCVRCVRFSAKITAPLMGQLPSPRVTPSRPFSNSGVDFAGPINVRISKGRGQHAYKGYICLFVCMATKAIHIEVVSDLTTQGFLAAFKRFVSRRGYCSNLWSDNGTNFVGASRELDKLFYAEKSGLHKDLAETLATNGTTWHFIPPHSPNFGGLWEAGVKSVKFHLRRIIGDTTLTYEELATVLTQIEADSDGFEVLTPGHFLVGEPLLTVPEQNYESQNITSLRRWQLTQRMMQNFWRRWSQEYLTTFLHRYKWASQSPEPNIGDLVLVKEEDLPPSRWLLGRIIAKHPGSDGITRVVSLRTKASVIKRPTSKICILPISNV</sequence>
<proteinExistence type="predicted"/>
<reference evidence="1 2" key="1">
    <citation type="journal article" date="2021" name="Front. Genet.">
        <title>Chromosome-Level Genome Assembly Reveals Significant Gene Expansion in the Toll and IMD Signaling Pathways of Dendrolimus kikuchii.</title>
        <authorList>
            <person name="Zhou J."/>
            <person name="Wu P."/>
            <person name="Xiong Z."/>
            <person name="Liu N."/>
            <person name="Zhao N."/>
            <person name="Ji M."/>
            <person name="Qiu Y."/>
            <person name="Yang B."/>
        </authorList>
    </citation>
    <scope>NUCLEOTIDE SEQUENCE [LARGE SCALE GENOMIC DNA]</scope>
    <source>
        <strain evidence="1">Ann1</strain>
    </source>
</reference>
<comment type="caution">
    <text evidence="1">The sequence shown here is derived from an EMBL/GenBank/DDBJ whole genome shotgun (WGS) entry which is preliminary data.</text>
</comment>
<dbReference type="Proteomes" id="UP000824533">
    <property type="component" value="Linkage Group LG06"/>
</dbReference>